<protein>
    <recommendedName>
        <fullName evidence="2">Ig-like domain-containing protein</fullName>
    </recommendedName>
</protein>
<proteinExistence type="predicted"/>
<reference evidence="3" key="2">
    <citation type="submission" date="2025-09" db="UniProtKB">
        <authorList>
            <consortium name="Ensembl"/>
        </authorList>
    </citation>
    <scope>IDENTIFICATION</scope>
</reference>
<feature type="signal peptide" evidence="1">
    <location>
        <begin position="1"/>
        <end position="15"/>
    </location>
</feature>
<evidence type="ECO:0000313" key="4">
    <source>
        <dbReference type="Proteomes" id="UP000264800"/>
    </source>
</evidence>
<dbReference type="GO" id="GO:0045121">
    <property type="term" value="C:membrane raft"/>
    <property type="evidence" value="ECO:0007669"/>
    <property type="project" value="TreeGrafter"/>
</dbReference>
<feature type="chain" id="PRO_5018677940" description="Ig-like domain-containing protein" evidence="1">
    <location>
        <begin position="16"/>
        <end position="284"/>
    </location>
</feature>
<dbReference type="Ensembl" id="ENSKMAT00000020480.1">
    <property type="protein sequence ID" value="ENSKMAP00000020213.1"/>
    <property type="gene ID" value="ENSKMAG00000015029.1"/>
</dbReference>
<dbReference type="InterPro" id="IPR036179">
    <property type="entry name" value="Ig-like_dom_sf"/>
</dbReference>
<dbReference type="SUPFAM" id="SSF48726">
    <property type="entry name" value="Immunoglobulin"/>
    <property type="match status" value="1"/>
</dbReference>
<dbReference type="GO" id="GO:1990782">
    <property type="term" value="F:protein tyrosine kinase binding"/>
    <property type="evidence" value="ECO:0007669"/>
    <property type="project" value="TreeGrafter"/>
</dbReference>
<dbReference type="Gene3D" id="2.60.40.10">
    <property type="entry name" value="Immunoglobulins"/>
    <property type="match status" value="1"/>
</dbReference>
<dbReference type="PANTHER" id="PTHR11422:SF5">
    <property type="entry name" value="DIVERSE IMMUNOGLOBULIN DOMAIN-CONTAINING PROTEIN 1.1 ISOFORM X1-RELATED"/>
    <property type="match status" value="1"/>
</dbReference>
<dbReference type="PROSITE" id="PS50835">
    <property type="entry name" value="IG_LIKE"/>
    <property type="match status" value="1"/>
</dbReference>
<dbReference type="PANTHER" id="PTHR11422">
    <property type="entry name" value="T-CELL SURFACE GLYCOPROTEIN CD4"/>
    <property type="match status" value="1"/>
</dbReference>
<sequence length="284" mass="31663">MIFVLFCFDVKLFSACVFSAAGVSGGRLYHRVGDDAVLPCSSGGSLSSCSGLGWFYIRDDDSRWVVQNGIVLPISPQAARLSLSRNCSLIINNITAEDAGRYTCRLGGSRSNTDEYLNVLNVGPTEDGDVTLHCSLRRYESSCPENSLLWVDETGTQLTAEGDGYKVRGQTNCVSSLTVKHQNGRNRRFSCQFVEENEVKIEAHYPPSVNKNKMKNRNQPKLHVFYFCVKVVICLEVLCVRRLERVEGGVPLHCGTMKAAWRHIRSNIVQMSQKLLKVDEAETE</sequence>
<dbReference type="GO" id="GO:0035723">
    <property type="term" value="P:interleukin-15-mediated signaling pathway"/>
    <property type="evidence" value="ECO:0007669"/>
    <property type="project" value="TreeGrafter"/>
</dbReference>
<accession>A0A3Q3ATA1</accession>
<dbReference type="GO" id="GO:0070374">
    <property type="term" value="P:positive regulation of ERK1 and ERK2 cascade"/>
    <property type="evidence" value="ECO:0007669"/>
    <property type="project" value="TreeGrafter"/>
</dbReference>
<evidence type="ECO:0000256" key="1">
    <source>
        <dbReference type="SAM" id="SignalP"/>
    </source>
</evidence>
<evidence type="ECO:0000313" key="3">
    <source>
        <dbReference type="Ensembl" id="ENSKMAP00000020213.1"/>
    </source>
</evidence>
<dbReference type="GO" id="GO:0042289">
    <property type="term" value="F:MHC class II protein binding"/>
    <property type="evidence" value="ECO:0007669"/>
    <property type="project" value="TreeGrafter"/>
</dbReference>
<dbReference type="GO" id="GO:0009897">
    <property type="term" value="C:external side of plasma membrane"/>
    <property type="evidence" value="ECO:0007669"/>
    <property type="project" value="TreeGrafter"/>
</dbReference>
<reference evidence="3" key="1">
    <citation type="submission" date="2025-08" db="UniProtKB">
        <authorList>
            <consortium name="Ensembl"/>
        </authorList>
    </citation>
    <scope>IDENTIFICATION</scope>
</reference>
<keyword evidence="1" id="KW-0732">Signal</keyword>
<dbReference type="OMA" id="CKENSMR"/>
<dbReference type="InterPro" id="IPR013783">
    <property type="entry name" value="Ig-like_fold"/>
</dbReference>
<dbReference type="GeneTree" id="ENSGT00970000193439"/>
<keyword evidence="4" id="KW-1185">Reference proteome</keyword>
<dbReference type="Proteomes" id="UP000264800">
    <property type="component" value="Unplaced"/>
</dbReference>
<dbReference type="GO" id="GO:0042110">
    <property type="term" value="P:T cell activation"/>
    <property type="evidence" value="ECO:0007669"/>
    <property type="project" value="TreeGrafter"/>
</dbReference>
<dbReference type="AlphaFoldDB" id="A0A3Q3ATA1"/>
<evidence type="ECO:0000259" key="2">
    <source>
        <dbReference type="PROSITE" id="PS50835"/>
    </source>
</evidence>
<feature type="domain" description="Ig-like" evidence="2">
    <location>
        <begin position="33"/>
        <end position="120"/>
    </location>
</feature>
<name>A0A3Q3ATA1_KRYMA</name>
<dbReference type="InterPro" id="IPR007110">
    <property type="entry name" value="Ig-like_dom"/>
</dbReference>
<organism evidence="3 4">
    <name type="scientific">Kryptolebias marmoratus</name>
    <name type="common">Mangrove killifish</name>
    <name type="synonym">Rivulus marmoratus</name>
    <dbReference type="NCBI Taxonomy" id="37003"/>
    <lineage>
        <taxon>Eukaryota</taxon>
        <taxon>Metazoa</taxon>
        <taxon>Chordata</taxon>
        <taxon>Craniata</taxon>
        <taxon>Vertebrata</taxon>
        <taxon>Euteleostomi</taxon>
        <taxon>Actinopterygii</taxon>
        <taxon>Neopterygii</taxon>
        <taxon>Teleostei</taxon>
        <taxon>Neoteleostei</taxon>
        <taxon>Acanthomorphata</taxon>
        <taxon>Ovalentaria</taxon>
        <taxon>Atherinomorphae</taxon>
        <taxon>Cyprinodontiformes</taxon>
        <taxon>Rivulidae</taxon>
        <taxon>Kryptolebias</taxon>
    </lineage>
</organism>